<dbReference type="Pfam" id="PF07767">
    <property type="entry name" value="Nop53"/>
    <property type="match status" value="1"/>
</dbReference>
<proteinExistence type="inferred from homology"/>
<evidence type="ECO:0000256" key="5">
    <source>
        <dbReference type="ARBA" id="ARBA00022517"/>
    </source>
</evidence>
<gene>
    <name evidence="8" type="ORF">niasHS_007413</name>
</gene>
<feature type="compositionally biased region" description="Basic and acidic residues" evidence="7">
    <location>
        <begin position="146"/>
        <end position="160"/>
    </location>
</feature>
<name>A0ABD2JXL4_HETSC</name>
<evidence type="ECO:0000256" key="4">
    <source>
        <dbReference type="ARBA" id="ARBA00018339"/>
    </source>
</evidence>
<keyword evidence="5" id="KW-0690">Ribosome biogenesis</keyword>
<evidence type="ECO:0000256" key="1">
    <source>
        <dbReference type="ARBA" id="ARBA00004604"/>
    </source>
</evidence>
<accession>A0ABD2JXL4</accession>
<dbReference type="AlphaFoldDB" id="A0ABD2JXL4"/>
<evidence type="ECO:0000256" key="7">
    <source>
        <dbReference type="SAM" id="MobiDB-lite"/>
    </source>
</evidence>
<dbReference type="PIRSF" id="PIRSF017302">
    <property type="entry name" value="Gltscr2"/>
    <property type="match status" value="1"/>
</dbReference>
<dbReference type="GO" id="GO:0042254">
    <property type="term" value="P:ribosome biogenesis"/>
    <property type="evidence" value="ECO:0007669"/>
    <property type="project" value="UniProtKB-KW"/>
</dbReference>
<feature type="compositionally biased region" description="Basic and acidic residues" evidence="7">
    <location>
        <begin position="10"/>
        <end position="27"/>
    </location>
</feature>
<evidence type="ECO:0000313" key="8">
    <source>
        <dbReference type="EMBL" id="KAL3095314.1"/>
    </source>
</evidence>
<organism evidence="8 9">
    <name type="scientific">Heterodera schachtii</name>
    <name type="common">Sugarbeet cyst nematode worm</name>
    <name type="synonym">Tylenchus schachtii</name>
    <dbReference type="NCBI Taxonomy" id="97005"/>
    <lineage>
        <taxon>Eukaryota</taxon>
        <taxon>Metazoa</taxon>
        <taxon>Ecdysozoa</taxon>
        <taxon>Nematoda</taxon>
        <taxon>Chromadorea</taxon>
        <taxon>Rhabditida</taxon>
        <taxon>Tylenchina</taxon>
        <taxon>Tylenchomorpha</taxon>
        <taxon>Tylenchoidea</taxon>
        <taxon>Heteroderidae</taxon>
        <taxon>Heteroderinae</taxon>
        <taxon>Heterodera</taxon>
    </lineage>
</organism>
<evidence type="ECO:0000256" key="3">
    <source>
        <dbReference type="ARBA" id="ARBA00008838"/>
    </source>
</evidence>
<comment type="similarity">
    <text evidence="3">Belongs to the NOP53 family.</text>
</comment>
<dbReference type="PANTHER" id="PTHR14211">
    <property type="entry name" value="GLIOMA SUPPRESSOR CANDIDATE REGION GENE 2"/>
    <property type="match status" value="1"/>
</dbReference>
<reference evidence="8 9" key="1">
    <citation type="submission" date="2024-10" db="EMBL/GenBank/DDBJ databases">
        <authorList>
            <person name="Kim D."/>
        </authorList>
    </citation>
    <scope>NUCLEOTIDE SEQUENCE [LARGE SCALE GENOMIC DNA]</scope>
    <source>
        <strain evidence="8">Taebaek</strain>
    </source>
</reference>
<dbReference type="InterPro" id="IPR011687">
    <property type="entry name" value="Nop53/GLTSCR2"/>
</dbReference>
<evidence type="ECO:0000256" key="6">
    <source>
        <dbReference type="ARBA" id="ARBA00023242"/>
    </source>
</evidence>
<comment type="subcellular location">
    <subcellularLocation>
        <location evidence="1">Nucleus</location>
        <location evidence="1">Nucleolus</location>
    </subcellularLocation>
    <subcellularLocation>
        <location evidence="2">Nucleus</location>
        <location evidence="2">Nucleoplasm</location>
    </subcellularLocation>
</comment>
<feature type="region of interest" description="Disordered" evidence="7">
    <location>
        <begin position="1"/>
        <end position="41"/>
    </location>
</feature>
<sequence>MKHLTTSAEWKSDNEKMDKKEKTEGKPTKKGQLQKRRTTPYDIWEDEGEQITATTKCKRVKYVPNLLPAVVPPPEGMSYNPPIDSYLRMAVIIANEERQIEKKRRRTERRIGIGTDEVATLPALREEVTYSVRGGGGVTVRMEEEKVKDEMAGGEDEKVSPNELRLQKRKTAKEKKRRKLRMEEERKKTAEKEVEGKMRRQLDSLKSLKAQVLKETETNEKRTIRQKRQRALKAFTKRKRLGRGKFEPFEEPLLTVGELPANLRQLSPQGNVLEERLKSFQRRNILPIAGERQPNSLKARLKFKMVEKRSVKEVDEDSRVI</sequence>
<comment type="caution">
    <text evidence="8">The sequence shown here is derived from an EMBL/GenBank/DDBJ whole genome shotgun (WGS) entry which is preliminary data.</text>
</comment>
<dbReference type="Proteomes" id="UP001620645">
    <property type="component" value="Unassembled WGS sequence"/>
</dbReference>
<evidence type="ECO:0000313" key="9">
    <source>
        <dbReference type="Proteomes" id="UP001620645"/>
    </source>
</evidence>
<dbReference type="GO" id="GO:0005730">
    <property type="term" value="C:nucleolus"/>
    <property type="evidence" value="ECO:0007669"/>
    <property type="project" value="UniProtKB-SubCell"/>
</dbReference>
<feature type="region of interest" description="Disordered" evidence="7">
    <location>
        <begin position="146"/>
        <end position="196"/>
    </location>
</feature>
<feature type="compositionally biased region" description="Basic and acidic residues" evidence="7">
    <location>
        <begin position="181"/>
        <end position="196"/>
    </location>
</feature>
<dbReference type="PANTHER" id="PTHR14211:SF7">
    <property type="entry name" value="RIBOSOME BIOGENESIS PROTEIN NOP53"/>
    <property type="match status" value="1"/>
</dbReference>
<evidence type="ECO:0000256" key="2">
    <source>
        <dbReference type="ARBA" id="ARBA00004642"/>
    </source>
</evidence>
<protein>
    <recommendedName>
        <fullName evidence="4">Ribosome biogenesis protein NOP53</fullName>
    </recommendedName>
</protein>
<keyword evidence="6" id="KW-0539">Nucleus</keyword>
<keyword evidence="9" id="KW-1185">Reference proteome</keyword>
<feature type="compositionally biased region" description="Basic residues" evidence="7">
    <location>
        <begin position="167"/>
        <end position="180"/>
    </location>
</feature>
<dbReference type="GO" id="GO:0005654">
    <property type="term" value="C:nucleoplasm"/>
    <property type="evidence" value="ECO:0007669"/>
    <property type="project" value="UniProtKB-SubCell"/>
</dbReference>
<dbReference type="EMBL" id="JBICCN010000083">
    <property type="protein sequence ID" value="KAL3095314.1"/>
    <property type="molecule type" value="Genomic_DNA"/>
</dbReference>
<feature type="compositionally biased region" description="Basic residues" evidence="7">
    <location>
        <begin position="28"/>
        <end position="38"/>
    </location>
</feature>